<accession>A0A1V4ABT7</accession>
<dbReference type="Gene3D" id="1.10.10.10">
    <property type="entry name" value="Winged helix-like DNA-binding domain superfamily/Winged helix DNA-binding domain"/>
    <property type="match status" value="1"/>
</dbReference>
<dbReference type="GO" id="GO:0003700">
    <property type="term" value="F:DNA-binding transcription factor activity"/>
    <property type="evidence" value="ECO:0007669"/>
    <property type="project" value="InterPro"/>
</dbReference>
<dbReference type="CDD" id="cd23763">
    <property type="entry name" value="ASKHA_ATPase_ROK"/>
    <property type="match status" value="1"/>
</dbReference>
<reference evidence="3 4" key="1">
    <citation type="submission" date="2017-02" db="EMBL/GenBank/DDBJ databases">
        <title>Draft Genome Sequence of Streptomyces tsukubaensis F601, a Producer of the immunosuppressant tacrolimus FK506.</title>
        <authorList>
            <person name="Zong G."/>
            <person name="Zhong C."/>
            <person name="Fu J."/>
            <person name="Qin R."/>
            <person name="Cao G."/>
        </authorList>
    </citation>
    <scope>NUCLEOTIDE SEQUENCE [LARGE SCALE GENOMIC DNA]</scope>
    <source>
        <strain evidence="3 4">F601</strain>
    </source>
</reference>
<dbReference type="CDD" id="cd00090">
    <property type="entry name" value="HTH_ARSR"/>
    <property type="match status" value="1"/>
</dbReference>
<dbReference type="RefSeq" id="WP_077966887.1">
    <property type="nucleotide sequence ID" value="NZ_CP045178.1"/>
</dbReference>
<keyword evidence="3" id="KW-0808">Transferase</keyword>
<feature type="domain" description="HTH marR-type" evidence="2">
    <location>
        <begin position="22"/>
        <end position="68"/>
    </location>
</feature>
<keyword evidence="4" id="KW-1185">Reference proteome</keyword>
<evidence type="ECO:0000313" key="4">
    <source>
        <dbReference type="Proteomes" id="UP000190539"/>
    </source>
</evidence>
<dbReference type="InterPro" id="IPR000835">
    <property type="entry name" value="HTH_MarR-typ"/>
</dbReference>
<dbReference type="InterPro" id="IPR000600">
    <property type="entry name" value="ROK"/>
</dbReference>
<dbReference type="InterPro" id="IPR011991">
    <property type="entry name" value="ArsR-like_HTH"/>
</dbReference>
<dbReference type="Pfam" id="PF00480">
    <property type="entry name" value="ROK"/>
    <property type="match status" value="1"/>
</dbReference>
<dbReference type="Gene3D" id="3.30.420.40">
    <property type="match status" value="2"/>
</dbReference>
<evidence type="ECO:0000259" key="2">
    <source>
        <dbReference type="Pfam" id="PF12802"/>
    </source>
</evidence>
<proteinExistence type="inferred from homology"/>
<dbReference type="SUPFAM" id="SSF53067">
    <property type="entry name" value="Actin-like ATPase domain"/>
    <property type="match status" value="1"/>
</dbReference>
<dbReference type="InterPro" id="IPR036388">
    <property type="entry name" value="WH-like_DNA-bd_sf"/>
</dbReference>
<dbReference type="PANTHER" id="PTHR18964">
    <property type="entry name" value="ROK (REPRESSOR, ORF, KINASE) FAMILY"/>
    <property type="match status" value="1"/>
</dbReference>
<evidence type="ECO:0000313" key="3">
    <source>
        <dbReference type="EMBL" id="OON80759.1"/>
    </source>
</evidence>
<sequence length="388" mass="39196">MATTAGTPGTPSVLRAMNDRAALDLLVAHGPLTRTRIGELTGLSKPTASQLLTRLESAGLVRTKGSESGRPGPNALLYEIEPGAAHVAALAVGHTGISAVVADITGTVVGTARVEAEAVAEDVRGRTAQLVAEAVDGALREAGLGHEQVHGAVIGTPGAIDPHSGELRYAPHLPGWHSRTLHSELADVLGTPVTIENDVNLAAIAEQYEGAAQDHDDYVLAWVDRGVGAAIVLGGTLLRGSTGGAGEIGYMPLPGAPLARGGEGATAGDDGGGGLQSLVSAPAVSALAGGLPLAEALAVEEVRAETARRLATGLAAVVAVVDPELIVLSGRVAQAGGEPLRQQVEAELTGLALPRPLLRISDLRGDPILTGALRSALTQARDTVFDTA</sequence>
<dbReference type="Pfam" id="PF12802">
    <property type="entry name" value="MarR_2"/>
    <property type="match status" value="1"/>
</dbReference>
<gene>
    <name evidence="3" type="ORF">B1H18_10140</name>
</gene>
<evidence type="ECO:0000256" key="1">
    <source>
        <dbReference type="ARBA" id="ARBA00006479"/>
    </source>
</evidence>
<dbReference type="STRING" id="83656.B1H18_10140"/>
<dbReference type="InterPro" id="IPR043129">
    <property type="entry name" value="ATPase_NBD"/>
</dbReference>
<keyword evidence="3" id="KW-0418">Kinase</keyword>
<dbReference type="OrthoDB" id="3523179at2"/>
<dbReference type="AlphaFoldDB" id="A0A1V4ABT7"/>
<dbReference type="EMBL" id="MVFC01000006">
    <property type="protein sequence ID" value="OON80759.1"/>
    <property type="molecule type" value="Genomic_DNA"/>
</dbReference>
<name>A0A1V4ABT7_9ACTN</name>
<dbReference type="SUPFAM" id="SSF46785">
    <property type="entry name" value="Winged helix' DNA-binding domain"/>
    <property type="match status" value="1"/>
</dbReference>
<dbReference type="GO" id="GO:0016301">
    <property type="term" value="F:kinase activity"/>
    <property type="evidence" value="ECO:0007669"/>
    <property type="project" value="UniProtKB-KW"/>
</dbReference>
<comment type="caution">
    <text evidence="3">The sequence shown here is derived from an EMBL/GenBank/DDBJ whole genome shotgun (WGS) entry which is preliminary data.</text>
</comment>
<protein>
    <submittedName>
        <fullName evidence="3">Sugar kinase</fullName>
    </submittedName>
</protein>
<dbReference type="InterPro" id="IPR036390">
    <property type="entry name" value="WH_DNA-bd_sf"/>
</dbReference>
<dbReference type="PANTHER" id="PTHR18964:SF149">
    <property type="entry name" value="BIFUNCTIONAL UDP-N-ACETYLGLUCOSAMINE 2-EPIMERASE_N-ACETYLMANNOSAMINE KINASE"/>
    <property type="match status" value="1"/>
</dbReference>
<dbReference type="Proteomes" id="UP000190539">
    <property type="component" value="Unassembled WGS sequence"/>
</dbReference>
<organism evidence="3 4">
    <name type="scientific">Streptomyces tsukubensis</name>
    <dbReference type="NCBI Taxonomy" id="83656"/>
    <lineage>
        <taxon>Bacteria</taxon>
        <taxon>Bacillati</taxon>
        <taxon>Actinomycetota</taxon>
        <taxon>Actinomycetes</taxon>
        <taxon>Kitasatosporales</taxon>
        <taxon>Streptomycetaceae</taxon>
        <taxon>Streptomyces</taxon>
    </lineage>
</organism>
<comment type="similarity">
    <text evidence="1">Belongs to the ROK (NagC/XylR) family.</text>
</comment>